<feature type="transmembrane region" description="Helical" evidence="1">
    <location>
        <begin position="6"/>
        <end position="27"/>
    </location>
</feature>
<accession>A0ABS6BU61</accession>
<dbReference type="RefSeq" id="WP_216149628.1">
    <property type="nucleotide sequence ID" value="NZ_JAHLDV010000027.1"/>
</dbReference>
<gene>
    <name evidence="2" type="ORF">KPL37_11945</name>
</gene>
<evidence type="ECO:0000313" key="3">
    <source>
        <dbReference type="Proteomes" id="UP000776252"/>
    </source>
</evidence>
<comment type="caution">
    <text evidence="2">The sequence shown here is derived from an EMBL/GenBank/DDBJ whole genome shotgun (WGS) entry which is preliminary data.</text>
</comment>
<evidence type="ECO:0000313" key="2">
    <source>
        <dbReference type="EMBL" id="MBU3160456.1"/>
    </source>
</evidence>
<dbReference type="Pfam" id="PF13057">
    <property type="entry name" value="DUF3919"/>
    <property type="match status" value="1"/>
</dbReference>
<reference evidence="2 3" key="1">
    <citation type="submission" date="2021-06" db="EMBL/GenBank/DDBJ databases">
        <title>Clostridia strains as spoilage organisms.</title>
        <authorList>
            <person name="Wambui J."/>
            <person name="Stephan R."/>
            <person name="Stevens M.J.A."/>
        </authorList>
    </citation>
    <scope>NUCLEOTIDE SEQUENCE [LARGE SCALE GENOMIC DNA]</scope>
    <source>
        <strain evidence="2 3">DSM 14204</strain>
    </source>
</reference>
<evidence type="ECO:0000256" key="1">
    <source>
        <dbReference type="SAM" id="Phobius"/>
    </source>
</evidence>
<name>A0ABS6BU61_9CLOT</name>
<keyword evidence="3" id="KW-1185">Reference proteome</keyword>
<dbReference type="Proteomes" id="UP000776252">
    <property type="component" value="Unassembled WGS sequence"/>
</dbReference>
<dbReference type="PROSITE" id="PS51257">
    <property type="entry name" value="PROKAR_LIPOPROTEIN"/>
    <property type="match status" value="1"/>
</dbReference>
<organism evidence="2 3">
    <name type="scientific">Clostridium frigoris</name>
    <dbReference type="NCBI Taxonomy" id="205327"/>
    <lineage>
        <taxon>Bacteria</taxon>
        <taxon>Bacillati</taxon>
        <taxon>Bacillota</taxon>
        <taxon>Clostridia</taxon>
        <taxon>Eubacteriales</taxon>
        <taxon>Clostridiaceae</taxon>
        <taxon>Clostridium</taxon>
    </lineage>
</organism>
<proteinExistence type="predicted"/>
<protein>
    <submittedName>
        <fullName evidence="2">DUF3919 family protein</fullName>
    </submittedName>
</protein>
<dbReference type="EMBL" id="JAHLDV010000027">
    <property type="protein sequence ID" value="MBU3160456.1"/>
    <property type="molecule type" value="Genomic_DNA"/>
</dbReference>
<sequence length="275" mass="32090">MINSRFKIIATYTIIILSCIMITNFNYRYFFNKTTIIHDKEEVVKKINMSIPLKIEITNERWGKYVFEDENSIKKIWSSINEITKDSFGAKDYVNKGSQISIKGTVYYLNGTKDTFNISNVLALNNYTYNDSYKLPLINSLRNNLLTYLYSPSNIVNFMNFRNRMTIVDSNNSVKKLGNADKESIKTVIRNSIKLENDEEIIALTTDKKEALAHIKIYIDDDDTLLKVKSYNVVNIDVYYNDFFVVQYMGDENGRHIYMRGKLKDICKKIVNNKL</sequence>
<keyword evidence="1" id="KW-0812">Transmembrane</keyword>
<keyword evidence="1" id="KW-0472">Membrane</keyword>
<dbReference type="InterPro" id="IPR025031">
    <property type="entry name" value="DUF3919"/>
</dbReference>
<keyword evidence="1" id="KW-1133">Transmembrane helix</keyword>